<evidence type="ECO:0000256" key="1">
    <source>
        <dbReference type="SAM" id="MobiDB-lite"/>
    </source>
</evidence>
<name>A0A7G9SBK3_9SPHN</name>
<dbReference type="InterPro" id="IPR021880">
    <property type="entry name" value="DUF3489"/>
</dbReference>
<dbReference type="Pfam" id="PF11994">
    <property type="entry name" value="DUF3489"/>
    <property type="match status" value="1"/>
</dbReference>
<protein>
    <submittedName>
        <fullName evidence="2">DUF3489 domain-containing protein</fullName>
    </submittedName>
</protein>
<keyword evidence="3" id="KW-1185">Reference proteome</keyword>
<proteinExistence type="predicted"/>
<feature type="compositionally biased region" description="Basic residues" evidence="1">
    <location>
        <begin position="27"/>
        <end position="42"/>
    </location>
</feature>
<dbReference type="Proteomes" id="UP000515955">
    <property type="component" value="Chromosome"/>
</dbReference>
<sequence>MSLWILGMVCSPRRGARLGSGANFWRPSRRTKMTKPKSKMKTAHTAPERPPSKLDLLVTALGKKGGATIDELVVVTGWQKHSVRGAMSGSLRKKGFTVTSEKIDGIRRYRTELSA</sequence>
<reference evidence="2 3" key="1">
    <citation type="submission" date="2020-08" db="EMBL/GenBank/DDBJ databases">
        <title>Genome sequence of Sphingomonas rhizophila KACC 19189T.</title>
        <authorList>
            <person name="Hyun D.-W."/>
            <person name="Bae J.-W."/>
        </authorList>
    </citation>
    <scope>NUCLEOTIDE SEQUENCE [LARGE SCALE GENOMIC DNA]</scope>
    <source>
        <strain evidence="2 3">KACC 19189</strain>
    </source>
</reference>
<feature type="region of interest" description="Disordered" evidence="1">
    <location>
        <begin position="19"/>
        <end position="51"/>
    </location>
</feature>
<evidence type="ECO:0000313" key="3">
    <source>
        <dbReference type="Proteomes" id="UP000515955"/>
    </source>
</evidence>
<accession>A0A7G9SBK3</accession>
<dbReference type="AlphaFoldDB" id="A0A7G9SBK3"/>
<dbReference type="EMBL" id="CP060717">
    <property type="protein sequence ID" value="QNN65228.1"/>
    <property type="molecule type" value="Genomic_DNA"/>
</dbReference>
<gene>
    <name evidence="2" type="ORF">H9L12_00810</name>
</gene>
<evidence type="ECO:0000313" key="2">
    <source>
        <dbReference type="EMBL" id="QNN65228.1"/>
    </source>
</evidence>
<dbReference type="KEGG" id="srhi:H9L12_00810"/>
<organism evidence="2 3">
    <name type="scientific">Sphingomonas rhizophila</name>
    <dbReference type="NCBI Taxonomy" id="2071607"/>
    <lineage>
        <taxon>Bacteria</taxon>
        <taxon>Pseudomonadati</taxon>
        <taxon>Pseudomonadota</taxon>
        <taxon>Alphaproteobacteria</taxon>
        <taxon>Sphingomonadales</taxon>
        <taxon>Sphingomonadaceae</taxon>
        <taxon>Sphingomonas</taxon>
    </lineage>
</organism>